<accession>A0A9W8G434</accession>
<protein>
    <submittedName>
        <fullName evidence="4">Uncharacterized protein</fullName>
    </submittedName>
</protein>
<name>A0A9W8G434_9FUNG</name>
<feature type="compositionally biased region" description="Basic and acidic residues" evidence="1">
    <location>
        <begin position="123"/>
        <end position="155"/>
    </location>
</feature>
<dbReference type="AlphaFoldDB" id="A0A9W8G434"/>
<reference evidence="4" key="1">
    <citation type="submission" date="2022-07" db="EMBL/GenBank/DDBJ databases">
        <title>Phylogenomic reconstructions and comparative analyses of Kickxellomycotina fungi.</title>
        <authorList>
            <person name="Reynolds N.K."/>
            <person name="Stajich J.E."/>
            <person name="Barry K."/>
            <person name="Grigoriev I.V."/>
            <person name="Crous P."/>
            <person name="Smith M.E."/>
        </authorList>
    </citation>
    <scope>NUCLEOTIDE SEQUENCE</scope>
    <source>
        <strain evidence="4">NRRL 3115</strain>
    </source>
</reference>
<evidence type="ECO:0000313" key="5">
    <source>
        <dbReference type="Proteomes" id="UP001151518"/>
    </source>
</evidence>
<sequence>MLGSTTSLLPATAAAIAVLAASVSAVSEVNLLTAAATATDTKAFESSVSSNWVSIFYQVNQNINSQMYMGGSSAYSVATWLYGTDQLPASYDPKWASGYLNRAHELYSQTATDISEDSSSSQTKKESSQAEESSSDKEEPSSDKEEPSSDKEEPSSSKTSAAMPRGHIVSTASVALLSAVMAVASAAIFF</sequence>
<evidence type="ECO:0000256" key="1">
    <source>
        <dbReference type="SAM" id="MobiDB-lite"/>
    </source>
</evidence>
<feature type="chain" id="PRO_5040939039" evidence="3">
    <location>
        <begin position="26"/>
        <end position="190"/>
    </location>
</feature>
<keyword evidence="2" id="KW-0812">Transmembrane</keyword>
<evidence type="ECO:0000256" key="3">
    <source>
        <dbReference type="SAM" id="SignalP"/>
    </source>
</evidence>
<proteinExistence type="predicted"/>
<dbReference type="Proteomes" id="UP001151518">
    <property type="component" value="Unassembled WGS sequence"/>
</dbReference>
<dbReference type="OrthoDB" id="5589248at2759"/>
<comment type="caution">
    <text evidence="4">The sequence shown here is derived from an EMBL/GenBank/DDBJ whole genome shotgun (WGS) entry which is preliminary data.</text>
</comment>
<feature type="compositionally biased region" description="Low complexity" evidence="1">
    <location>
        <begin position="111"/>
        <end position="122"/>
    </location>
</feature>
<gene>
    <name evidence="4" type="ORF">GGI25_004800</name>
</gene>
<keyword evidence="3" id="KW-0732">Signal</keyword>
<evidence type="ECO:0000256" key="2">
    <source>
        <dbReference type="SAM" id="Phobius"/>
    </source>
</evidence>
<evidence type="ECO:0000313" key="4">
    <source>
        <dbReference type="EMBL" id="KAJ2673206.1"/>
    </source>
</evidence>
<feature type="transmembrane region" description="Helical" evidence="2">
    <location>
        <begin position="168"/>
        <end position="189"/>
    </location>
</feature>
<organism evidence="4 5">
    <name type="scientific">Coemansia spiralis</name>
    <dbReference type="NCBI Taxonomy" id="417178"/>
    <lineage>
        <taxon>Eukaryota</taxon>
        <taxon>Fungi</taxon>
        <taxon>Fungi incertae sedis</taxon>
        <taxon>Zoopagomycota</taxon>
        <taxon>Kickxellomycotina</taxon>
        <taxon>Kickxellomycetes</taxon>
        <taxon>Kickxellales</taxon>
        <taxon>Kickxellaceae</taxon>
        <taxon>Coemansia</taxon>
    </lineage>
</organism>
<keyword evidence="2" id="KW-0472">Membrane</keyword>
<keyword evidence="2" id="KW-1133">Transmembrane helix</keyword>
<feature type="signal peptide" evidence="3">
    <location>
        <begin position="1"/>
        <end position="25"/>
    </location>
</feature>
<feature type="region of interest" description="Disordered" evidence="1">
    <location>
        <begin position="111"/>
        <end position="164"/>
    </location>
</feature>
<dbReference type="EMBL" id="JANBTW010000071">
    <property type="protein sequence ID" value="KAJ2673206.1"/>
    <property type="molecule type" value="Genomic_DNA"/>
</dbReference>